<sequence length="301" mass="33974">MFTWLTKRLKSSSAMHRRRKAVRRKCAPVINAIPPERIKKVRDKPEWKKMHEVRAIRAGMLATILAIAAVLVIGVIVVLNMVKKADNLEWAWLNEFLGKTASSESSAVSERTEESVPEEPEDFRLLLVNTEHPYTETPELTDFEGVKVDKRITEDLSAMLSAAKKDGVSLSVLSGYVSVEDQEAVYQQKLQELMDAGSTRVSAETKAAALKGGCSEYHTGLTVRLASPDETGVFSESAAYRWLLQNSVQYGFVFRYPENKTRQTGAEFDPQALRYVGKDHATRMRQMEMCLEEYVDYLSSR</sequence>
<dbReference type="AlphaFoldDB" id="A0A926D794"/>
<dbReference type="InterPro" id="IPR052179">
    <property type="entry name" value="DD-CPase-like"/>
</dbReference>
<feature type="transmembrane region" description="Helical" evidence="1">
    <location>
        <begin position="58"/>
        <end position="79"/>
    </location>
</feature>
<accession>A0A926D794</accession>
<dbReference type="Proteomes" id="UP000651482">
    <property type="component" value="Unassembled WGS sequence"/>
</dbReference>
<dbReference type="PANTHER" id="PTHR34385">
    <property type="entry name" value="D-ALANYL-D-ALANINE CARBOXYPEPTIDASE"/>
    <property type="match status" value="1"/>
</dbReference>
<reference evidence="3" key="1">
    <citation type="submission" date="2020-08" db="EMBL/GenBank/DDBJ databases">
        <title>Genome public.</title>
        <authorList>
            <person name="Liu C."/>
            <person name="Sun Q."/>
        </authorList>
    </citation>
    <scope>NUCLEOTIDE SEQUENCE</scope>
    <source>
        <strain evidence="3">NSJ-40</strain>
    </source>
</reference>
<keyword evidence="1" id="KW-1133">Transmembrane helix</keyword>
<evidence type="ECO:0000313" key="4">
    <source>
        <dbReference type="Proteomes" id="UP000651482"/>
    </source>
</evidence>
<dbReference type="RefSeq" id="WP_249317925.1">
    <property type="nucleotide sequence ID" value="NZ_JACRSN010000002.1"/>
</dbReference>
<dbReference type="Pfam" id="PF02557">
    <property type="entry name" value="VanY"/>
    <property type="match status" value="1"/>
</dbReference>
<proteinExistence type="predicted"/>
<feature type="domain" description="D-alanyl-D-alanine carboxypeptidase-like core" evidence="2">
    <location>
        <begin position="147"/>
        <end position="278"/>
    </location>
</feature>
<keyword evidence="1" id="KW-0472">Membrane</keyword>
<evidence type="ECO:0000256" key="1">
    <source>
        <dbReference type="SAM" id="Phobius"/>
    </source>
</evidence>
<dbReference type="Gene3D" id="3.30.1380.10">
    <property type="match status" value="1"/>
</dbReference>
<dbReference type="CDD" id="cd14852">
    <property type="entry name" value="LD-carboxypeptidase"/>
    <property type="match status" value="1"/>
</dbReference>
<keyword evidence="1" id="KW-0812">Transmembrane</keyword>
<evidence type="ECO:0000313" key="3">
    <source>
        <dbReference type="EMBL" id="MBC8532708.1"/>
    </source>
</evidence>
<comment type="caution">
    <text evidence="3">The sequence shown here is derived from an EMBL/GenBank/DDBJ whole genome shotgun (WGS) entry which is preliminary data.</text>
</comment>
<protein>
    <submittedName>
        <fullName evidence="3">M15 family metallopeptidase</fullName>
    </submittedName>
</protein>
<dbReference type="InterPro" id="IPR003709">
    <property type="entry name" value="VanY-like_core_dom"/>
</dbReference>
<dbReference type="PANTHER" id="PTHR34385:SF1">
    <property type="entry name" value="PEPTIDOGLYCAN L-ALANYL-D-GLUTAMATE ENDOPEPTIDASE CWLK"/>
    <property type="match status" value="1"/>
</dbReference>
<dbReference type="InterPro" id="IPR058193">
    <property type="entry name" value="VanY/YodJ_core_dom"/>
</dbReference>
<dbReference type="GO" id="GO:0008233">
    <property type="term" value="F:peptidase activity"/>
    <property type="evidence" value="ECO:0007669"/>
    <property type="project" value="InterPro"/>
</dbReference>
<evidence type="ECO:0000259" key="2">
    <source>
        <dbReference type="Pfam" id="PF02557"/>
    </source>
</evidence>
<keyword evidence="4" id="KW-1185">Reference proteome</keyword>
<name>A0A926D794_9FIRM</name>
<dbReference type="SUPFAM" id="SSF55166">
    <property type="entry name" value="Hedgehog/DD-peptidase"/>
    <property type="match status" value="1"/>
</dbReference>
<dbReference type="InterPro" id="IPR009045">
    <property type="entry name" value="Zn_M74/Hedgehog-like"/>
</dbReference>
<gene>
    <name evidence="3" type="ORF">IAG03_01560</name>
</gene>
<dbReference type="EMBL" id="JACRSN010000002">
    <property type="protein sequence ID" value="MBC8532708.1"/>
    <property type="molecule type" value="Genomic_DNA"/>
</dbReference>
<organism evidence="3 4">
    <name type="scientific">Yeguia hominis</name>
    <dbReference type="NCBI Taxonomy" id="2763662"/>
    <lineage>
        <taxon>Bacteria</taxon>
        <taxon>Bacillati</taxon>
        <taxon>Bacillota</taxon>
        <taxon>Clostridia</taxon>
        <taxon>Eubacteriales</taxon>
        <taxon>Yeguiaceae</taxon>
        <taxon>Yeguia</taxon>
    </lineage>
</organism>
<dbReference type="GO" id="GO:0006508">
    <property type="term" value="P:proteolysis"/>
    <property type="evidence" value="ECO:0007669"/>
    <property type="project" value="InterPro"/>
</dbReference>